<comment type="similarity">
    <text evidence="1">Belongs to the thioesterase PaaI family.</text>
</comment>
<dbReference type="SUPFAM" id="SSF54637">
    <property type="entry name" value="Thioesterase/thiol ester dehydrase-isomerase"/>
    <property type="match status" value="1"/>
</dbReference>
<dbReference type="Proteomes" id="UP000824193">
    <property type="component" value="Unassembled WGS sequence"/>
</dbReference>
<name>A0A9D2ADN5_9FIRM</name>
<keyword evidence="2" id="KW-0378">Hydrolase</keyword>
<dbReference type="GO" id="GO:0047617">
    <property type="term" value="F:fatty acyl-CoA hydrolase activity"/>
    <property type="evidence" value="ECO:0007669"/>
    <property type="project" value="InterPro"/>
</dbReference>
<dbReference type="PANTHER" id="PTHR21660">
    <property type="entry name" value="THIOESTERASE SUPERFAMILY MEMBER-RELATED"/>
    <property type="match status" value="1"/>
</dbReference>
<dbReference type="PANTHER" id="PTHR21660:SF1">
    <property type="entry name" value="ACYL-COENZYME A THIOESTERASE 13"/>
    <property type="match status" value="1"/>
</dbReference>
<evidence type="ECO:0000256" key="1">
    <source>
        <dbReference type="ARBA" id="ARBA00008324"/>
    </source>
</evidence>
<reference evidence="4" key="1">
    <citation type="journal article" date="2021" name="PeerJ">
        <title>Extensive microbial diversity within the chicken gut microbiome revealed by metagenomics and culture.</title>
        <authorList>
            <person name="Gilroy R."/>
            <person name="Ravi A."/>
            <person name="Getino M."/>
            <person name="Pursley I."/>
            <person name="Horton D.L."/>
            <person name="Alikhan N.F."/>
            <person name="Baker D."/>
            <person name="Gharbi K."/>
            <person name="Hall N."/>
            <person name="Watson M."/>
            <person name="Adriaenssens E.M."/>
            <person name="Foster-Nyarko E."/>
            <person name="Jarju S."/>
            <person name="Secka A."/>
            <person name="Antonio M."/>
            <person name="Oren A."/>
            <person name="Chaudhuri R.R."/>
            <person name="La Ragione R."/>
            <person name="Hildebrand F."/>
            <person name="Pallen M.J."/>
        </authorList>
    </citation>
    <scope>NUCLEOTIDE SEQUENCE</scope>
    <source>
        <strain evidence="4">2239</strain>
    </source>
</reference>
<dbReference type="NCBIfam" id="TIGR00369">
    <property type="entry name" value="unchar_dom_1"/>
    <property type="match status" value="1"/>
</dbReference>
<dbReference type="InterPro" id="IPR039298">
    <property type="entry name" value="ACOT13"/>
</dbReference>
<dbReference type="Pfam" id="PF03061">
    <property type="entry name" value="4HBT"/>
    <property type="match status" value="1"/>
</dbReference>
<proteinExistence type="inferred from homology"/>
<dbReference type="InterPro" id="IPR029069">
    <property type="entry name" value="HotDog_dom_sf"/>
</dbReference>
<dbReference type="InterPro" id="IPR006683">
    <property type="entry name" value="Thioestr_dom"/>
</dbReference>
<comment type="caution">
    <text evidence="4">The sequence shown here is derived from an EMBL/GenBank/DDBJ whole genome shotgun (WGS) entry which is preliminary data.</text>
</comment>
<feature type="domain" description="Thioesterase" evidence="3">
    <location>
        <begin position="58"/>
        <end position="131"/>
    </location>
</feature>
<reference evidence="4" key="2">
    <citation type="submission" date="2021-04" db="EMBL/GenBank/DDBJ databases">
        <authorList>
            <person name="Gilroy R."/>
        </authorList>
    </citation>
    <scope>NUCLEOTIDE SEQUENCE</scope>
    <source>
        <strain evidence="4">2239</strain>
    </source>
</reference>
<evidence type="ECO:0000259" key="3">
    <source>
        <dbReference type="Pfam" id="PF03061"/>
    </source>
</evidence>
<dbReference type="EMBL" id="DXFW01000008">
    <property type="protein sequence ID" value="HIX05110.1"/>
    <property type="molecule type" value="Genomic_DNA"/>
</dbReference>
<evidence type="ECO:0000256" key="2">
    <source>
        <dbReference type="ARBA" id="ARBA00022801"/>
    </source>
</evidence>
<dbReference type="CDD" id="cd03443">
    <property type="entry name" value="PaaI_thioesterase"/>
    <property type="match status" value="1"/>
</dbReference>
<gene>
    <name evidence="4" type="ORF">H9865_03220</name>
</gene>
<sequence length="146" mass="16072">MEQQEKGIDLSLLNEELRRAVEAHTKPMVCFEGLKVTALREGYVEAEAPVTENSLNPYGNAHGGWLFALCDTCSGLAASTRGRPNVTLQASVNYIRGVKPGDTVTVKAFSRHSGGRTAVNQVELYDQNERLLLTGSFTMYYMDAKK</sequence>
<evidence type="ECO:0000313" key="5">
    <source>
        <dbReference type="Proteomes" id="UP000824193"/>
    </source>
</evidence>
<dbReference type="InterPro" id="IPR003736">
    <property type="entry name" value="PAAI_dom"/>
</dbReference>
<dbReference type="Gene3D" id="3.10.129.10">
    <property type="entry name" value="Hotdog Thioesterase"/>
    <property type="match status" value="1"/>
</dbReference>
<evidence type="ECO:0000313" key="4">
    <source>
        <dbReference type="EMBL" id="HIX05110.1"/>
    </source>
</evidence>
<dbReference type="AlphaFoldDB" id="A0A9D2ADN5"/>
<accession>A0A9D2ADN5</accession>
<organism evidence="4 5">
    <name type="scientific">Candidatus Allofournierella pullicola</name>
    <dbReference type="NCBI Taxonomy" id="2838596"/>
    <lineage>
        <taxon>Bacteria</taxon>
        <taxon>Bacillati</taxon>
        <taxon>Bacillota</taxon>
        <taxon>Clostridia</taxon>
        <taxon>Eubacteriales</taxon>
        <taxon>Oscillospiraceae</taxon>
        <taxon>Allofournierella</taxon>
    </lineage>
</organism>
<protein>
    <submittedName>
        <fullName evidence="4">PaaI family thioesterase</fullName>
    </submittedName>
</protein>